<feature type="compositionally biased region" description="Basic and acidic residues" evidence="1">
    <location>
        <begin position="1"/>
        <end position="15"/>
    </location>
</feature>
<feature type="region of interest" description="Disordered" evidence="1">
    <location>
        <begin position="1"/>
        <end position="38"/>
    </location>
</feature>
<evidence type="ECO:0000313" key="3">
    <source>
        <dbReference type="Proteomes" id="UP001149163"/>
    </source>
</evidence>
<dbReference type="EMBL" id="JAPQKN010000002">
    <property type="protein sequence ID" value="KAJ5169264.1"/>
    <property type="molecule type" value="Genomic_DNA"/>
</dbReference>
<comment type="caution">
    <text evidence="2">The sequence shown here is derived from an EMBL/GenBank/DDBJ whole genome shotgun (WGS) entry which is preliminary data.</text>
</comment>
<evidence type="ECO:0000256" key="1">
    <source>
        <dbReference type="SAM" id="MobiDB-lite"/>
    </source>
</evidence>
<reference evidence="2" key="2">
    <citation type="journal article" date="2023" name="IMA Fungus">
        <title>Comparative genomic study of the Penicillium genus elucidates a diverse pangenome and 15 lateral gene transfer events.</title>
        <authorList>
            <person name="Petersen C."/>
            <person name="Sorensen T."/>
            <person name="Nielsen M.R."/>
            <person name="Sondergaard T.E."/>
            <person name="Sorensen J.L."/>
            <person name="Fitzpatrick D.A."/>
            <person name="Frisvad J.C."/>
            <person name="Nielsen K.L."/>
        </authorList>
    </citation>
    <scope>NUCLEOTIDE SEQUENCE</scope>
    <source>
        <strain evidence="2">IBT 26290</strain>
    </source>
</reference>
<evidence type="ECO:0000313" key="2">
    <source>
        <dbReference type="EMBL" id="KAJ5169264.1"/>
    </source>
</evidence>
<accession>A0A9W9I9G6</accession>
<keyword evidence="3" id="KW-1185">Reference proteome</keyword>
<organism evidence="2 3">
    <name type="scientific">Penicillium canariense</name>
    <dbReference type="NCBI Taxonomy" id="189055"/>
    <lineage>
        <taxon>Eukaryota</taxon>
        <taxon>Fungi</taxon>
        <taxon>Dikarya</taxon>
        <taxon>Ascomycota</taxon>
        <taxon>Pezizomycotina</taxon>
        <taxon>Eurotiomycetes</taxon>
        <taxon>Eurotiomycetidae</taxon>
        <taxon>Eurotiales</taxon>
        <taxon>Aspergillaceae</taxon>
        <taxon>Penicillium</taxon>
    </lineage>
</organism>
<protein>
    <submittedName>
        <fullName evidence="2">Uncharacterized protein</fullName>
    </submittedName>
</protein>
<sequence>MTSRGESEASVEDRASPVSLPGCRSPRSSPGTAERASASRTAWGRLIGLWPTGDGLLCSCLQAAALVMPAD</sequence>
<reference evidence="2" key="1">
    <citation type="submission" date="2022-11" db="EMBL/GenBank/DDBJ databases">
        <authorList>
            <person name="Petersen C."/>
        </authorList>
    </citation>
    <scope>NUCLEOTIDE SEQUENCE</scope>
    <source>
        <strain evidence="2">IBT 26290</strain>
    </source>
</reference>
<name>A0A9W9I9G6_9EURO</name>
<dbReference type="Proteomes" id="UP001149163">
    <property type="component" value="Unassembled WGS sequence"/>
</dbReference>
<proteinExistence type="predicted"/>
<dbReference type="RefSeq" id="XP_056545725.1">
    <property type="nucleotide sequence ID" value="XM_056686983.1"/>
</dbReference>
<gene>
    <name evidence="2" type="ORF">N7482_004858</name>
</gene>
<dbReference type="AlphaFoldDB" id="A0A9W9I9G6"/>
<dbReference type="GeneID" id="81426159"/>